<dbReference type="InterPro" id="IPR020084">
    <property type="entry name" value="NUDIX_hydrolase_CS"/>
</dbReference>
<evidence type="ECO:0000259" key="3">
    <source>
        <dbReference type="PROSITE" id="PS51462"/>
    </source>
</evidence>
<evidence type="ECO:0000256" key="2">
    <source>
        <dbReference type="ARBA" id="ARBA00022801"/>
    </source>
</evidence>
<dbReference type="Gene3D" id="3.90.79.10">
    <property type="entry name" value="Nucleoside Triphosphate Pyrophosphohydrolase"/>
    <property type="match status" value="1"/>
</dbReference>
<gene>
    <name evidence="4" type="ORF">J2W68_000557</name>
</gene>
<dbReference type="SUPFAM" id="SSF55811">
    <property type="entry name" value="Nudix"/>
    <property type="match status" value="1"/>
</dbReference>
<dbReference type="PROSITE" id="PS51462">
    <property type="entry name" value="NUDIX"/>
    <property type="match status" value="1"/>
</dbReference>
<reference evidence="4 5" key="1">
    <citation type="submission" date="2023-07" db="EMBL/GenBank/DDBJ databases">
        <title>Sorghum-associated microbial communities from plants grown in Nebraska, USA.</title>
        <authorList>
            <person name="Schachtman D."/>
        </authorList>
    </citation>
    <scope>NUCLEOTIDE SEQUENCE [LARGE SCALE GENOMIC DNA]</scope>
    <source>
        <strain evidence="4 5">4099</strain>
    </source>
</reference>
<dbReference type="Pfam" id="PF00293">
    <property type="entry name" value="NUDIX"/>
    <property type="match status" value="1"/>
</dbReference>
<dbReference type="EMBL" id="JAVDWO010000002">
    <property type="protein sequence ID" value="MDR7191849.1"/>
    <property type="molecule type" value="Genomic_DNA"/>
</dbReference>
<dbReference type="InterPro" id="IPR015797">
    <property type="entry name" value="NUDIX_hydrolase-like_dom_sf"/>
</dbReference>
<comment type="cofactor">
    <cofactor evidence="1">
        <name>Mg(2+)</name>
        <dbReference type="ChEBI" id="CHEBI:18420"/>
    </cofactor>
</comment>
<dbReference type="RefSeq" id="WP_310232596.1">
    <property type="nucleotide sequence ID" value="NZ_JAVDWO010000002.1"/>
</dbReference>
<keyword evidence="5" id="KW-1185">Reference proteome</keyword>
<protein>
    <submittedName>
        <fullName evidence="4">ADP-ribose pyrophosphatase YjhB (NUDIX family)</fullName>
    </submittedName>
</protein>
<keyword evidence="2" id="KW-0378">Hydrolase</keyword>
<name>A0ABU1XSW3_9GAMM</name>
<dbReference type="PANTHER" id="PTHR43046:SF15">
    <property type="entry name" value="MUTT_NUDIX FAMILY PROTEIN"/>
    <property type="match status" value="1"/>
</dbReference>
<dbReference type="PANTHER" id="PTHR43046">
    <property type="entry name" value="GDP-MANNOSE MANNOSYL HYDROLASE"/>
    <property type="match status" value="1"/>
</dbReference>
<comment type="caution">
    <text evidence="4">The sequence shown here is derived from an EMBL/GenBank/DDBJ whole genome shotgun (WGS) entry which is preliminary data.</text>
</comment>
<dbReference type="PROSITE" id="PS00893">
    <property type="entry name" value="NUDIX_BOX"/>
    <property type="match status" value="1"/>
</dbReference>
<feature type="domain" description="Nudix hydrolase" evidence="3">
    <location>
        <begin position="20"/>
        <end position="159"/>
    </location>
</feature>
<proteinExistence type="predicted"/>
<dbReference type="InterPro" id="IPR000086">
    <property type="entry name" value="NUDIX_hydrolase_dom"/>
</dbReference>
<dbReference type="Proteomes" id="UP001256588">
    <property type="component" value="Unassembled WGS sequence"/>
</dbReference>
<organism evidence="4 5">
    <name type="scientific">Luteimonas terrae</name>
    <dbReference type="NCBI Taxonomy" id="1530191"/>
    <lineage>
        <taxon>Bacteria</taxon>
        <taxon>Pseudomonadati</taxon>
        <taxon>Pseudomonadota</taxon>
        <taxon>Gammaproteobacteria</taxon>
        <taxon>Lysobacterales</taxon>
        <taxon>Lysobacteraceae</taxon>
        <taxon>Luteimonas</taxon>
    </lineage>
</organism>
<evidence type="ECO:0000313" key="4">
    <source>
        <dbReference type="EMBL" id="MDR7191849.1"/>
    </source>
</evidence>
<evidence type="ECO:0000313" key="5">
    <source>
        <dbReference type="Proteomes" id="UP001256588"/>
    </source>
</evidence>
<sequence>MRLITELVHPALATREGRVLRRHAARAIVQRETSILLLYTERYDDFSFPGGGIADGEAPVAALHRELAEETGAMHIHVLRDYGVVEEYRPERSPAYDLMHMTSHFYVCAIDATLGDVRMEPYEQANGMRPVWVDLQAAIAHNRAVLQRADPRMGLSIHRETFMLEHVAADAGSTVVHEAAGA</sequence>
<accession>A0ABU1XSW3</accession>
<evidence type="ECO:0000256" key="1">
    <source>
        <dbReference type="ARBA" id="ARBA00001946"/>
    </source>
</evidence>